<dbReference type="OrthoDB" id="5526813at2"/>
<dbReference type="AlphaFoldDB" id="A0A4Y6R950"/>
<feature type="region of interest" description="Disordered" evidence="1">
    <location>
        <begin position="207"/>
        <end position="236"/>
    </location>
</feature>
<proteinExistence type="predicted"/>
<protein>
    <submittedName>
        <fullName evidence="2">DUF1376 domain-containing protein</fullName>
    </submittedName>
</protein>
<evidence type="ECO:0000313" key="3">
    <source>
        <dbReference type="Proteomes" id="UP000316665"/>
    </source>
</evidence>
<dbReference type="Proteomes" id="UP000316665">
    <property type="component" value="Chromosome"/>
</dbReference>
<dbReference type="InterPro" id="IPR010781">
    <property type="entry name" value="DUF1376"/>
</dbReference>
<organism evidence="2 3">
    <name type="scientific">Janthinobacterium tructae</name>
    <dbReference type="NCBI Taxonomy" id="2590869"/>
    <lineage>
        <taxon>Bacteria</taxon>
        <taxon>Pseudomonadati</taxon>
        <taxon>Pseudomonadota</taxon>
        <taxon>Betaproteobacteria</taxon>
        <taxon>Burkholderiales</taxon>
        <taxon>Oxalobacteraceae</taxon>
        <taxon>Janthinobacterium</taxon>
    </lineage>
</organism>
<name>A0A4Y6R950_9BURK</name>
<reference evidence="2 3" key="1">
    <citation type="submission" date="2019-06" db="EMBL/GenBank/DDBJ databases">
        <title>Complete genome sequence of Janthinobacterium sp. SNU WT3 isolated from diseased rainbow trout.</title>
        <authorList>
            <person name="Oh W.T."/>
            <person name="Park S.C."/>
        </authorList>
    </citation>
    <scope>NUCLEOTIDE SEQUENCE [LARGE SCALE GENOMIC DNA]</scope>
    <source>
        <strain evidence="2 3">SNU WT3</strain>
    </source>
</reference>
<accession>A0A4Y6R950</accession>
<dbReference type="EMBL" id="CP041185">
    <property type="protein sequence ID" value="QDG69403.1"/>
    <property type="molecule type" value="Genomic_DNA"/>
</dbReference>
<feature type="region of interest" description="Disordered" evidence="1">
    <location>
        <begin position="38"/>
        <end position="57"/>
    </location>
</feature>
<dbReference type="Pfam" id="PF07120">
    <property type="entry name" value="DUF1376"/>
    <property type="match status" value="1"/>
</dbReference>
<feature type="region of interest" description="Disordered" evidence="1">
    <location>
        <begin position="357"/>
        <end position="381"/>
    </location>
</feature>
<keyword evidence="3" id="KW-1185">Reference proteome</keyword>
<feature type="compositionally biased region" description="Low complexity" evidence="1">
    <location>
        <begin position="222"/>
        <end position="236"/>
    </location>
</feature>
<gene>
    <name evidence="2" type="ORF">FJQ89_02475</name>
</gene>
<evidence type="ECO:0000313" key="2">
    <source>
        <dbReference type="EMBL" id="QDG69403.1"/>
    </source>
</evidence>
<sequence>MQATALEQAPDSLALRGQSQAGWPLGLDEGALAQQVLDPQGGRRGRPAGGGAVRRGARAGGPTLNYFEHHIGDYDKNTSHLSACEDGIYCRMIRRYLDKELPLDSDVEEIKRVVRARSREEKKAVDVVLKEFFSLAADGWHHKTCDEIIFAFQAGEPEREAKKANEETRMRRHRDERAALFAQLTAAGQHAAWNIGIKELRAMAGALQASKSPEPETPPVTAPATPATATQTPIPNTQSPIYKTLSEKIPDAAIPTVPVVDIKEAREKRKHSADDEKCARWLFGRVLANNAAAKQPNFEGWADDVRLLRERDKRTHAEICELFQWAQGDAFWCSNILSPAKLREKWDQLTMKRTPLGGRTAQHGNFGKQDYHKGVGADGTF</sequence>
<evidence type="ECO:0000256" key="1">
    <source>
        <dbReference type="SAM" id="MobiDB-lite"/>
    </source>
</evidence>
<dbReference type="KEGG" id="jas:FJQ89_02475"/>